<evidence type="ECO:0000313" key="5">
    <source>
        <dbReference type="Proteomes" id="UP000290189"/>
    </source>
</evidence>
<reference evidence="3 5" key="2">
    <citation type="submission" date="2018-03" db="EMBL/GenBank/DDBJ databases">
        <authorList>
            <person name="Fogelqvist J."/>
        </authorList>
    </citation>
    <scope>NUCLEOTIDE SEQUENCE [LARGE SCALE GENOMIC DNA]</scope>
</reference>
<accession>A0A0G4IP36</accession>
<proteinExistence type="predicted"/>
<keyword evidence="3" id="KW-0496">Mitochondrion</keyword>
<geneLocation type="mitochondrion" evidence="3"/>
<dbReference type="AlphaFoldDB" id="A0A0G4IP36"/>
<organism evidence="2 4">
    <name type="scientific">Plasmodiophora brassicae</name>
    <name type="common">Clubroot disease agent</name>
    <dbReference type="NCBI Taxonomy" id="37360"/>
    <lineage>
        <taxon>Eukaryota</taxon>
        <taxon>Sar</taxon>
        <taxon>Rhizaria</taxon>
        <taxon>Endomyxa</taxon>
        <taxon>Phytomyxea</taxon>
        <taxon>Plasmodiophorida</taxon>
        <taxon>Plasmodiophoridae</taxon>
        <taxon>Plasmodiophora</taxon>
    </lineage>
</organism>
<evidence type="ECO:0000313" key="2">
    <source>
        <dbReference type="EMBL" id="CEO96950.1"/>
    </source>
</evidence>
<evidence type="ECO:0000256" key="1">
    <source>
        <dbReference type="SAM" id="MobiDB-lite"/>
    </source>
</evidence>
<gene>
    <name evidence="2" type="ORF">PBRA_005554</name>
    <name evidence="3" type="ORF">PLBR_LOCUS9118</name>
</gene>
<name>A0A0G4IP36_PLABS</name>
<dbReference type="EMBL" id="OVEO01000019">
    <property type="protein sequence ID" value="SPR01903.1"/>
    <property type="molecule type" value="Genomic_DNA"/>
</dbReference>
<dbReference type="Proteomes" id="UP000290189">
    <property type="component" value="Unassembled WGS sequence"/>
</dbReference>
<sequence length="252" mass="26340">MSAAVNGGHQRPQSGKNVVGDGNNTAALAIACAVRCLYPTARLSQAPQFSAMTKGEIVFLCPDLHEKPADLGARIAQAVQSVVEADKTIATCADALAAELNGDGLSWTEPHFARTGQIGTPNILRANFNTSRQLLTIQFKTAQAAEAAPWKPSSMNPNKSKAKAATAEPVAPNKASGEVSALAEYSSAVSSAVLDELSRFVDVQSLLDALPESQRRTADSAVHSAAQAVLERFQNIAYARGLNAGATLSRAL</sequence>
<dbReference type="Proteomes" id="UP000039324">
    <property type="component" value="Unassembled WGS sequence"/>
</dbReference>
<evidence type="ECO:0000313" key="3">
    <source>
        <dbReference type="EMBL" id="SPR01903.1"/>
    </source>
</evidence>
<feature type="region of interest" description="Disordered" evidence="1">
    <location>
        <begin position="147"/>
        <end position="169"/>
    </location>
</feature>
<protein>
    <submittedName>
        <fullName evidence="2">Uncharacterized protein</fullName>
    </submittedName>
</protein>
<reference evidence="2 4" key="1">
    <citation type="submission" date="2015-02" db="EMBL/GenBank/DDBJ databases">
        <authorList>
            <person name="Chooi Y.-H."/>
        </authorList>
    </citation>
    <scope>NUCLEOTIDE SEQUENCE [LARGE SCALE GENOMIC DNA]</scope>
    <source>
        <strain evidence="2">E3</strain>
    </source>
</reference>
<dbReference type="EMBL" id="CDSF01000077">
    <property type="protein sequence ID" value="CEO96950.1"/>
    <property type="molecule type" value="Genomic_DNA"/>
</dbReference>
<evidence type="ECO:0000313" key="4">
    <source>
        <dbReference type="Proteomes" id="UP000039324"/>
    </source>
</evidence>
<keyword evidence="4" id="KW-1185">Reference proteome</keyword>